<dbReference type="InterPro" id="IPR023214">
    <property type="entry name" value="HAD_sf"/>
</dbReference>
<evidence type="ECO:0000313" key="2">
    <source>
        <dbReference type="Proteomes" id="UP000651668"/>
    </source>
</evidence>
<gene>
    <name evidence="1" type="ORF">GCM10011387_04580</name>
</gene>
<keyword evidence="2" id="KW-1185">Reference proteome</keyword>
<dbReference type="Proteomes" id="UP000651668">
    <property type="component" value="Unassembled WGS sequence"/>
</dbReference>
<dbReference type="RefSeq" id="WP_188625205.1">
    <property type="nucleotide sequence ID" value="NZ_BMIL01000001.1"/>
</dbReference>
<organism evidence="1 2">
    <name type="scientific">Pedobacter quisquiliarum</name>
    <dbReference type="NCBI Taxonomy" id="1834438"/>
    <lineage>
        <taxon>Bacteria</taxon>
        <taxon>Pseudomonadati</taxon>
        <taxon>Bacteroidota</taxon>
        <taxon>Sphingobacteriia</taxon>
        <taxon>Sphingobacteriales</taxon>
        <taxon>Sphingobacteriaceae</taxon>
        <taxon>Pedobacter</taxon>
    </lineage>
</organism>
<reference evidence="1" key="1">
    <citation type="journal article" date="2014" name="Int. J. Syst. Evol. Microbiol.">
        <title>Complete genome sequence of Corynebacterium casei LMG S-19264T (=DSM 44701T), isolated from a smear-ripened cheese.</title>
        <authorList>
            <consortium name="US DOE Joint Genome Institute (JGI-PGF)"/>
            <person name="Walter F."/>
            <person name="Albersmeier A."/>
            <person name="Kalinowski J."/>
            <person name="Ruckert C."/>
        </authorList>
    </citation>
    <scope>NUCLEOTIDE SEQUENCE</scope>
    <source>
        <strain evidence="1">CGMCC 1.15343</strain>
    </source>
</reference>
<dbReference type="InterPro" id="IPR036412">
    <property type="entry name" value="HAD-like_sf"/>
</dbReference>
<dbReference type="SUPFAM" id="SSF56784">
    <property type="entry name" value="HAD-like"/>
    <property type="match status" value="1"/>
</dbReference>
<accession>A0A916U0F7</accession>
<dbReference type="AlphaFoldDB" id="A0A916U0F7"/>
<sequence>MGAAKYMEEHEAFVFELDDVLYPVKDFHLQVYYLFASFLEYTEQLDASAIVLFMKETYEQDGERAVLDKTFAAFGIADKYRENFALLNKTAKLPLKLLMFEPVLKFMQDLVVERKTIYLLVGGDPEQQLNKIRQIEWNGLEQYIRVFFKEEITRNPDHDSLARFITAHKLSPAAILVVGKAESDQHMAAEQGIKFLTVNKLLLS</sequence>
<dbReference type="EMBL" id="BMIL01000001">
    <property type="protein sequence ID" value="GGC54071.1"/>
    <property type="molecule type" value="Genomic_DNA"/>
</dbReference>
<dbReference type="Gene3D" id="1.10.150.520">
    <property type="match status" value="1"/>
</dbReference>
<dbReference type="Gene3D" id="3.40.50.1000">
    <property type="entry name" value="HAD superfamily/HAD-like"/>
    <property type="match status" value="1"/>
</dbReference>
<name>A0A916U0F7_9SPHI</name>
<dbReference type="Pfam" id="PF13419">
    <property type="entry name" value="HAD_2"/>
    <property type="match status" value="1"/>
</dbReference>
<comment type="caution">
    <text evidence="1">The sequence shown here is derived from an EMBL/GenBank/DDBJ whole genome shotgun (WGS) entry which is preliminary data.</text>
</comment>
<evidence type="ECO:0000313" key="1">
    <source>
        <dbReference type="EMBL" id="GGC54071.1"/>
    </source>
</evidence>
<proteinExistence type="predicted"/>
<protein>
    <recommendedName>
        <fullName evidence="3">Haloacid dehalogenase</fullName>
    </recommendedName>
</protein>
<dbReference type="InterPro" id="IPR041492">
    <property type="entry name" value="HAD_2"/>
</dbReference>
<reference evidence="1" key="2">
    <citation type="submission" date="2020-09" db="EMBL/GenBank/DDBJ databases">
        <authorList>
            <person name="Sun Q."/>
            <person name="Zhou Y."/>
        </authorList>
    </citation>
    <scope>NUCLEOTIDE SEQUENCE</scope>
    <source>
        <strain evidence="1">CGMCC 1.15343</strain>
    </source>
</reference>
<evidence type="ECO:0008006" key="3">
    <source>
        <dbReference type="Google" id="ProtNLM"/>
    </source>
</evidence>